<reference evidence="12" key="1">
    <citation type="journal article" date="2020" name="J. Eukaryot. Microbiol.">
        <title>De novo Sequencing, Assembly and Annotation of the Transcriptome for the Free-Living Testate Amoeba Arcella intermedia.</title>
        <authorList>
            <person name="Ribeiro G.M."/>
            <person name="Porfirio-Sousa A.L."/>
            <person name="Maurer-Alcala X.X."/>
            <person name="Katz L.A."/>
            <person name="Lahr D.J.G."/>
        </authorList>
    </citation>
    <scope>NUCLEOTIDE SEQUENCE</scope>
</reference>
<evidence type="ECO:0000256" key="1">
    <source>
        <dbReference type="ARBA" id="ARBA00004123"/>
    </source>
</evidence>
<dbReference type="Gene3D" id="4.10.1000.10">
    <property type="entry name" value="Zinc finger, CCCH-type"/>
    <property type="match status" value="1"/>
</dbReference>
<dbReference type="EMBL" id="GIBP01010775">
    <property type="protein sequence ID" value="NDV39744.1"/>
    <property type="molecule type" value="Transcribed_RNA"/>
</dbReference>
<evidence type="ECO:0000259" key="11">
    <source>
        <dbReference type="PROSITE" id="PS50103"/>
    </source>
</evidence>
<feature type="region of interest" description="Disordered" evidence="10">
    <location>
        <begin position="1"/>
        <end position="27"/>
    </location>
</feature>
<keyword evidence="4 9" id="KW-0863">Zinc-finger</keyword>
<dbReference type="GO" id="GO:0071006">
    <property type="term" value="C:U2-type catalytic step 1 spliceosome"/>
    <property type="evidence" value="ECO:0007669"/>
    <property type="project" value="TreeGrafter"/>
</dbReference>
<evidence type="ECO:0000256" key="3">
    <source>
        <dbReference type="ARBA" id="ARBA00022723"/>
    </source>
</evidence>
<dbReference type="AlphaFoldDB" id="A0A6B2LRS3"/>
<keyword evidence="7" id="KW-0508">mRNA splicing</keyword>
<dbReference type="GO" id="GO:0000974">
    <property type="term" value="C:Prp19 complex"/>
    <property type="evidence" value="ECO:0007669"/>
    <property type="project" value="TreeGrafter"/>
</dbReference>
<proteinExistence type="predicted"/>
<dbReference type="SUPFAM" id="SSF90229">
    <property type="entry name" value="CCCH zinc finger"/>
    <property type="match status" value="1"/>
</dbReference>
<feature type="zinc finger region" description="C3H1-type" evidence="9">
    <location>
        <begin position="73"/>
        <end position="100"/>
    </location>
</feature>
<keyword evidence="8" id="KW-0539">Nucleus</keyword>
<keyword evidence="5 9" id="KW-0862">Zinc</keyword>
<evidence type="ECO:0000256" key="6">
    <source>
        <dbReference type="ARBA" id="ARBA00022884"/>
    </source>
</evidence>
<evidence type="ECO:0000256" key="2">
    <source>
        <dbReference type="ARBA" id="ARBA00022664"/>
    </source>
</evidence>
<evidence type="ECO:0000256" key="4">
    <source>
        <dbReference type="ARBA" id="ARBA00022771"/>
    </source>
</evidence>
<dbReference type="InterPro" id="IPR039171">
    <property type="entry name" value="Cwc2/Slt11"/>
</dbReference>
<keyword evidence="3 9" id="KW-0479">Metal-binding</keyword>
<keyword evidence="6" id="KW-0694">RNA-binding</keyword>
<dbReference type="GO" id="GO:0008270">
    <property type="term" value="F:zinc ion binding"/>
    <property type="evidence" value="ECO:0007669"/>
    <property type="project" value="UniProtKB-KW"/>
</dbReference>
<protein>
    <recommendedName>
        <fullName evidence="11">C3H1-type domain-containing protein</fullName>
    </recommendedName>
</protein>
<dbReference type="Pfam" id="PF16131">
    <property type="entry name" value="Torus"/>
    <property type="match status" value="1"/>
</dbReference>
<dbReference type="GO" id="GO:0008380">
    <property type="term" value="P:RNA splicing"/>
    <property type="evidence" value="ECO:0007669"/>
    <property type="project" value="UniProtKB-KW"/>
</dbReference>
<dbReference type="GO" id="GO:0006397">
    <property type="term" value="P:mRNA processing"/>
    <property type="evidence" value="ECO:0007669"/>
    <property type="project" value="UniProtKB-KW"/>
</dbReference>
<evidence type="ECO:0000256" key="10">
    <source>
        <dbReference type="SAM" id="MobiDB-lite"/>
    </source>
</evidence>
<dbReference type="GO" id="GO:0036002">
    <property type="term" value="F:pre-mRNA binding"/>
    <property type="evidence" value="ECO:0007669"/>
    <property type="project" value="TreeGrafter"/>
</dbReference>
<name>A0A6B2LRS3_9EUKA</name>
<dbReference type="PROSITE" id="PS50103">
    <property type="entry name" value="ZF_C3H1"/>
    <property type="match status" value="1"/>
</dbReference>
<comment type="subcellular location">
    <subcellularLocation>
        <location evidence="1">Nucleus</location>
    </subcellularLocation>
</comment>
<dbReference type="PANTHER" id="PTHR14089">
    <property type="entry name" value="PRE-MRNA-SPLICING FACTOR RBM22"/>
    <property type="match status" value="1"/>
</dbReference>
<dbReference type="InterPro" id="IPR036855">
    <property type="entry name" value="Znf_CCCH_sf"/>
</dbReference>
<dbReference type="GO" id="GO:0071007">
    <property type="term" value="C:U2-type catalytic step 2 spliceosome"/>
    <property type="evidence" value="ECO:0007669"/>
    <property type="project" value="TreeGrafter"/>
</dbReference>
<dbReference type="InterPro" id="IPR000571">
    <property type="entry name" value="Znf_CCCH"/>
</dbReference>
<accession>A0A6B2LRS3</accession>
<evidence type="ECO:0000256" key="7">
    <source>
        <dbReference type="ARBA" id="ARBA00023187"/>
    </source>
</evidence>
<dbReference type="GO" id="GO:0017070">
    <property type="term" value="F:U6 snRNA binding"/>
    <property type="evidence" value="ECO:0007669"/>
    <property type="project" value="TreeGrafter"/>
</dbReference>
<keyword evidence="2" id="KW-0507">mRNA processing</keyword>
<sequence length="121" mass="14334">MENIADSKKRKRPARKQASESDVFEDPPHTGFYNIWYDRVQDYSTWRDRRDAKLAGKRFKLDLEKDVGETMAKSTAYICLFFARGKCIHGPECKYKHAIPTYEDEAKLDTFHDVFGRERHR</sequence>
<evidence type="ECO:0000256" key="8">
    <source>
        <dbReference type="ARBA" id="ARBA00023242"/>
    </source>
</evidence>
<organism evidence="12">
    <name type="scientific">Arcella intermedia</name>
    <dbReference type="NCBI Taxonomy" id="1963864"/>
    <lineage>
        <taxon>Eukaryota</taxon>
        <taxon>Amoebozoa</taxon>
        <taxon>Tubulinea</taxon>
        <taxon>Elardia</taxon>
        <taxon>Arcellinida</taxon>
        <taxon>Sphaerothecina</taxon>
        <taxon>Arcellidae</taxon>
        <taxon>Arcella</taxon>
    </lineage>
</organism>
<evidence type="ECO:0000256" key="5">
    <source>
        <dbReference type="ARBA" id="ARBA00022833"/>
    </source>
</evidence>
<feature type="domain" description="C3H1-type" evidence="11">
    <location>
        <begin position="73"/>
        <end position="100"/>
    </location>
</feature>
<dbReference type="InterPro" id="IPR032297">
    <property type="entry name" value="Torus"/>
</dbReference>
<evidence type="ECO:0000313" key="12">
    <source>
        <dbReference type="EMBL" id="NDV39744.1"/>
    </source>
</evidence>
<dbReference type="PANTHER" id="PTHR14089:SF2">
    <property type="entry name" value="PRE-MRNA-SPLICING FACTOR CWC2"/>
    <property type="match status" value="1"/>
</dbReference>
<evidence type="ECO:0000256" key="9">
    <source>
        <dbReference type="PROSITE-ProRule" id="PRU00723"/>
    </source>
</evidence>